<evidence type="ECO:0000256" key="1">
    <source>
        <dbReference type="SAM" id="MobiDB-lite"/>
    </source>
</evidence>
<feature type="compositionally biased region" description="Basic residues" evidence="1">
    <location>
        <begin position="429"/>
        <end position="438"/>
    </location>
</feature>
<accession>A0ABQ9GHB1</accession>
<feature type="region of interest" description="Disordered" evidence="1">
    <location>
        <begin position="412"/>
        <end position="448"/>
    </location>
</feature>
<dbReference type="Proteomes" id="UP001159363">
    <property type="component" value="Chromosome 11"/>
</dbReference>
<sequence>MTGGAVQGGCKGLAGVATVCGRRLSHEAGHPPTDQCCLGIHSAPSVATVAEYSWVIAATRQRDKRQSRLWYSTAQYRLFTHFPSDVEEINKTAFPLLPSSESNLSHPGKENSRAIMGAIPGRLNFFSAPGHSRALWRIRRKCPEIKILMERTWESQRKILRRQNIAMFVLAAKFRRAHAIFFLPPPVYLTRSRSRFKFPTRRLSPAVPGRYCIVYNALYALDLECLDKMNTTLSQRAHIHGKDRRLYKKPNLEFRTSQTTTLVTHVGVLWLEYSPPTKSNRVRLPAGSSPDFRMRESWRTIPLVSGFLGDLPFSPPLHSDAASSSPRFAIIAEWCSAGANSDTEKRYLLFTRSGSRCEVGSGIVFPNLLSAQTEYACRIEEHIKHKAMFQPSKDNDHVARRRLPRRAKTTPLRMKTTTTSHKDNDHIAGRQRSHHRKTTTTSQENNDHVALRKRPRCMKITTTSHEDNDHVAGRQRPRRTNENEDRLRAYSDYGTKGLSYCGQRSKSFTSTESCLDDKAGVVLWLDYSPPTKTNRVRFPAGSPPDFRTCESCRTMPPVDGFSRGSPVFPAVAFCRRFKLISLHAHRLSRL</sequence>
<organism evidence="2 3">
    <name type="scientific">Dryococelus australis</name>
    <dbReference type="NCBI Taxonomy" id="614101"/>
    <lineage>
        <taxon>Eukaryota</taxon>
        <taxon>Metazoa</taxon>
        <taxon>Ecdysozoa</taxon>
        <taxon>Arthropoda</taxon>
        <taxon>Hexapoda</taxon>
        <taxon>Insecta</taxon>
        <taxon>Pterygota</taxon>
        <taxon>Neoptera</taxon>
        <taxon>Polyneoptera</taxon>
        <taxon>Phasmatodea</taxon>
        <taxon>Verophasmatodea</taxon>
        <taxon>Anareolatae</taxon>
        <taxon>Phasmatidae</taxon>
        <taxon>Eurycanthinae</taxon>
        <taxon>Dryococelus</taxon>
    </lineage>
</organism>
<name>A0ABQ9GHB1_9NEOP</name>
<proteinExistence type="predicted"/>
<gene>
    <name evidence="2" type="ORF">PR048_027729</name>
</gene>
<keyword evidence="3" id="KW-1185">Reference proteome</keyword>
<protein>
    <submittedName>
        <fullName evidence="2">Uncharacterized protein</fullName>
    </submittedName>
</protein>
<evidence type="ECO:0000313" key="2">
    <source>
        <dbReference type="EMBL" id="KAJ8871412.1"/>
    </source>
</evidence>
<reference evidence="2 3" key="1">
    <citation type="submission" date="2023-02" db="EMBL/GenBank/DDBJ databases">
        <title>LHISI_Scaffold_Assembly.</title>
        <authorList>
            <person name="Stuart O.P."/>
            <person name="Cleave R."/>
            <person name="Magrath M.J.L."/>
            <person name="Mikheyev A.S."/>
        </authorList>
    </citation>
    <scope>NUCLEOTIDE SEQUENCE [LARGE SCALE GENOMIC DNA]</scope>
    <source>
        <strain evidence="2">Daus_M_001</strain>
        <tissue evidence="2">Leg muscle</tissue>
    </source>
</reference>
<comment type="caution">
    <text evidence="2">The sequence shown here is derived from an EMBL/GenBank/DDBJ whole genome shotgun (WGS) entry which is preliminary data.</text>
</comment>
<dbReference type="EMBL" id="JARBHB010000012">
    <property type="protein sequence ID" value="KAJ8871412.1"/>
    <property type="molecule type" value="Genomic_DNA"/>
</dbReference>
<evidence type="ECO:0000313" key="3">
    <source>
        <dbReference type="Proteomes" id="UP001159363"/>
    </source>
</evidence>